<dbReference type="EMBL" id="JBHMEC010000011">
    <property type="protein sequence ID" value="MFB9149510.1"/>
    <property type="molecule type" value="Genomic_DNA"/>
</dbReference>
<comment type="caution">
    <text evidence="1">The sequence shown here is derived from an EMBL/GenBank/DDBJ whole genome shotgun (WGS) entry which is preliminary data.</text>
</comment>
<reference evidence="1 2" key="1">
    <citation type="submission" date="2024-09" db="EMBL/GenBank/DDBJ databases">
        <authorList>
            <person name="Sun Q."/>
            <person name="Mori K."/>
        </authorList>
    </citation>
    <scope>NUCLEOTIDE SEQUENCE [LARGE SCALE GENOMIC DNA]</scope>
    <source>
        <strain evidence="1 2">CECT 9424</strain>
    </source>
</reference>
<evidence type="ECO:0008006" key="3">
    <source>
        <dbReference type="Google" id="ProtNLM"/>
    </source>
</evidence>
<sequence length="262" mass="28365">MVAGFAGKGWAIFPPEPGVQAWARAARNAARVRMAEPERRQAGLACEGTWFVGLDCLPNDAAGCVAGVPLIGAARRAADALAGPLPLHAGQVSVVWPGYPRPRAGEGPAAFRYRQKRDAAHVDGLLPIGPERRRMLRERHAWLLGLPLTEVGAGASPLVVWEGSHHLMRRAFAAALDGIDPRDWADVDLTGTYQAARREAFETCRRVALVAPPGGAMLMHRMILHGIAPWREGATAPPEGRMVAYFRPDFPDEARDDWLTAP</sequence>
<dbReference type="Gene3D" id="2.60.120.620">
    <property type="entry name" value="q2cbj1_9rhob like domain"/>
    <property type="match status" value="1"/>
</dbReference>
<evidence type="ECO:0000313" key="1">
    <source>
        <dbReference type="EMBL" id="MFB9149510.1"/>
    </source>
</evidence>
<dbReference type="Proteomes" id="UP001589670">
    <property type="component" value="Unassembled WGS sequence"/>
</dbReference>
<keyword evidence="2" id="KW-1185">Reference proteome</keyword>
<dbReference type="SUPFAM" id="SSF51197">
    <property type="entry name" value="Clavaminate synthase-like"/>
    <property type="match status" value="1"/>
</dbReference>
<organism evidence="1 2">
    <name type="scientific">Roseovarius ramblicola</name>
    <dbReference type="NCBI Taxonomy" id="2022336"/>
    <lineage>
        <taxon>Bacteria</taxon>
        <taxon>Pseudomonadati</taxon>
        <taxon>Pseudomonadota</taxon>
        <taxon>Alphaproteobacteria</taxon>
        <taxon>Rhodobacterales</taxon>
        <taxon>Roseobacteraceae</taxon>
        <taxon>Roseovarius</taxon>
    </lineage>
</organism>
<gene>
    <name evidence="1" type="ORF">ACFFU4_07070</name>
</gene>
<dbReference type="RefSeq" id="WP_377068496.1">
    <property type="nucleotide sequence ID" value="NZ_JBHMEC010000011.1"/>
</dbReference>
<protein>
    <recommendedName>
        <fullName evidence="3">Phytanoyl-CoA dioxygenase (PhyH)</fullName>
    </recommendedName>
</protein>
<name>A0ABV5I0P0_9RHOB</name>
<accession>A0ABV5I0P0</accession>
<proteinExistence type="predicted"/>
<evidence type="ECO:0000313" key="2">
    <source>
        <dbReference type="Proteomes" id="UP001589670"/>
    </source>
</evidence>